<reference evidence="1" key="1">
    <citation type="journal article" date="2009" name="ISME J.">
        <title>Functional metagenomics reveals diverse beta-lactamases in a remote Alaskan soil.</title>
        <authorList>
            <person name="Allen H.K."/>
            <person name="Moe L.A."/>
            <person name="Rodbumrer J."/>
            <person name="Gaarder A."/>
            <person name="Handelsman J."/>
        </authorList>
    </citation>
    <scope>NUCLEOTIDE SEQUENCE</scope>
</reference>
<dbReference type="SFLD" id="SFLDG01129">
    <property type="entry name" value="C1.5:_HAD__Beta-PGM__Phosphata"/>
    <property type="match status" value="1"/>
</dbReference>
<protein>
    <submittedName>
        <fullName evidence="1">Phosphonoacetaldehyde hydrolase</fullName>
    </submittedName>
</protein>
<dbReference type="InterPro" id="IPR006439">
    <property type="entry name" value="HAD-SF_hydro_IA"/>
</dbReference>
<name>C0IN60_9BACT</name>
<dbReference type="PANTHER" id="PTHR43434">
    <property type="entry name" value="PHOSPHOGLYCOLATE PHOSPHATASE"/>
    <property type="match status" value="1"/>
</dbReference>
<dbReference type="NCBIfam" id="TIGR01549">
    <property type="entry name" value="HAD-SF-IA-v1"/>
    <property type="match status" value="1"/>
</dbReference>
<dbReference type="SFLD" id="SFLDS00003">
    <property type="entry name" value="Haloacid_Dehalogenase"/>
    <property type="match status" value="1"/>
</dbReference>
<dbReference type="SUPFAM" id="SSF56784">
    <property type="entry name" value="HAD-like"/>
    <property type="match status" value="1"/>
</dbReference>
<accession>C0IN60</accession>
<dbReference type="Gene3D" id="3.40.50.1000">
    <property type="entry name" value="HAD superfamily/HAD-like"/>
    <property type="match status" value="1"/>
</dbReference>
<sequence length="280" mass="30574">MGWVRDNFEHTWLHARLSVWTKKDFQMFSRRYSLKALAAAALVPTAARSAVSDAKIKPIRLVVLDVGGTLIEDHGEVPEAMHNALTKRGVDVGFAEIGEWRGASKRGMVRHFVELRKIAQPNREALIAAIYDDFSRQVNAAYADVRAIAGAQDCIRSLRAAGFLVATSTGFDRPLTDKVFAHLGWRDYFVATVTGDDVVDGRPSPFMLFHAMEAAHVDAVAEVVAVGDTPLDLQAGANAGLRGVIGVTSGAATEERLRKEPYTHILPSVAELPDLLRAKF</sequence>
<evidence type="ECO:0000313" key="1">
    <source>
        <dbReference type="EMBL" id="ACN58746.1"/>
    </source>
</evidence>
<dbReference type="GO" id="GO:0008967">
    <property type="term" value="F:phosphoglycolate phosphatase activity"/>
    <property type="evidence" value="ECO:0007669"/>
    <property type="project" value="TreeGrafter"/>
</dbReference>
<proteinExistence type="predicted"/>
<dbReference type="InterPro" id="IPR050155">
    <property type="entry name" value="HAD-like_hydrolase_sf"/>
</dbReference>
<dbReference type="GO" id="GO:0005829">
    <property type="term" value="C:cytosol"/>
    <property type="evidence" value="ECO:0007669"/>
    <property type="project" value="TreeGrafter"/>
</dbReference>
<dbReference type="InterPro" id="IPR036412">
    <property type="entry name" value="HAD-like_sf"/>
</dbReference>
<gene>
    <name evidence="1" type="ORF">AKSOIL_0068</name>
</gene>
<organism evidence="1">
    <name type="scientific">uncultured bacterium BLR3</name>
    <dbReference type="NCBI Taxonomy" id="506521"/>
    <lineage>
        <taxon>Bacteria</taxon>
        <taxon>environmental samples</taxon>
    </lineage>
</organism>
<dbReference type="EMBL" id="EU408348">
    <property type="protein sequence ID" value="ACN58746.1"/>
    <property type="molecule type" value="Genomic_DNA"/>
</dbReference>
<keyword evidence="1" id="KW-0378">Hydrolase</keyword>
<dbReference type="AlphaFoldDB" id="C0IN60"/>
<dbReference type="InterPro" id="IPR023214">
    <property type="entry name" value="HAD_sf"/>
</dbReference>
<dbReference type="PANTHER" id="PTHR43434:SF19">
    <property type="entry name" value="PHOSPHONOACETALDEHYDE HYDROLASE"/>
    <property type="match status" value="1"/>
</dbReference>
<dbReference type="GO" id="GO:0006281">
    <property type="term" value="P:DNA repair"/>
    <property type="evidence" value="ECO:0007669"/>
    <property type="project" value="TreeGrafter"/>
</dbReference>
<dbReference type="Pfam" id="PF00702">
    <property type="entry name" value="Hydrolase"/>
    <property type="match status" value="1"/>
</dbReference>